<proteinExistence type="predicted"/>
<keyword evidence="2" id="KW-1185">Reference proteome</keyword>
<evidence type="ECO:0000313" key="2">
    <source>
        <dbReference type="Proteomes" id="UP001055879"/>
    </source>
</evidence>
<reference evidence="2" key="1">
    <citation type="journal article" date="2022" name="Mol. Ecol. Resour.">
        <title>The genomes of chicory, endive, great burdock and yacon provide insights into Asteraceae palaeo-polyploidization history and plant inulin production.</title>
        <authorList>
            <person name="Fan W."/>
            <person name="Wang S."/>
            <person name="Wang H."/>
            <person name="Wang A."/>
            <person name="Jiang F."/>
            <person name="Liu H."/>
            <person name="Zhao H."/>
            <person name="Xu D."/>
            <person name="Zhang Y."/>
        </authorList>
    </citation>
    <scope>NUCLEOTIDE SEQUENCE [LARGE SCALE GENOMIC DNA]</scope>
    <source>
        <strain evidence="2">cv. Niubang</strain>
    </source>
</reference>
<name>A0ACB9FQ09_ARCLA</name>
<dbReference type="Proteomes" id="UP001055879">
    <property type="component" value="Linkage Group LG01"/>
</dbReference>
<reference evidence="1 2" key="2">
    <citation type="journal article" date="2022" name="Mol. Ecol. Resour.">
        <title>The genomes of chicory, endive, great burdock and yacon provide insights into Asteraceae paleo-polyploidization history and plant inulin production.</title>
        <authorList>
            <person name="Fan W."/>
            <person name="Wang S."/>
            <person name="Wang H."/>
            <person name="Wang A."/>
            <person name="Jiang F."/>
            <person name="Liu H."/>
            <person name="Zhao H."/>
            <person name="Xu D."/>
            <person name="Zhang Y."/>
        </authorList>
    </citation>
    <scope>NUCLEOTIDE SEQUENCE [LARGE SCALE GENOMIC DNA]</scope>
    <source>
        <strain evidence="2">cv. Niubang</strain>
    </source>
</reference>
<evidence type="ECO:0000313" key="1">
    <source>
        <dbReference type="EMBL" id="KAI3773205.1"/>
    </source>
</evidence>
<accession>A0ACB9FQ09</accession>
<comment type="caution">
    <text evidence="1">The sequence shown here is derived from an EMBL/GenBank/DDBJ whole genome shotgun (WGS) entry which is preliminary data.</text>
</comment>
<sequence>MKKYPILQNQKGTAPNQCVSFPFFSAILIHTSISISMAMAMAKFLLFVVVLSAIPLAIIISLESSAPTAHYYQFHSSGWFRESSKWDEDNRRFIVSFTDGGGLGVVNVPEDDNPSLVLEEIPVVKNTEAVGNGSCGVFIDRPRKRVVVAIADVFGHSYSAVAAYDMDSWKRLFFTQLSSSEDGKSMADDVTVDAQGNAYVTDAKGTRIWKVGVDGQILSVIKSPLFHAKEWYNNIFTLNGIVYHPNGYLIVGHTIAGLLFKVEINNDNKVTLVKVDARLTVADGLELLSPTKLVVAGANGVKLVESNDDWATASVIGRSPVLKHRMATAAMVKDGKVYINHALGMGYPKKKHVFVEAVFS</sequence>
<protein>
    <submittedName>
        <fullName evidence="1">Uncharacterized protein</fullName>
    </submittedName>
</protein>
<dbReference type="EMBL" id="CM042047">
    <property type="protein sequence ID" value="KAI3773205.1"/>
    <property type="molecule type" value="Genomic_DNA"/>
</dbReference>
<organism evidence="1 2">
    <name type="scientific">Arctium lappa</name>
    <name type="common">Greater burdock</name>
    <name type="synonym">Lappa major</name>
    <dbReference type="NCBI Taxonomy" id="4217"/>
    <lineage>
        <taxon>Eukaryota</taxon>
        <taxon>Viridiplantae</taxon>
        <taxon>Streptophyta</taxon>
        <taxon>Embryophyta</taxon>
        <taxon>Tracheophyta</taxon>
        <taxon>Spermatophyta</taxon>
        <taxon>Magnoliopsida</taxon>
        <taxon>eudicotyledons</taxon>
        <taxon>Gunneridae</taxon>
        <taxon>Pentapetalae</taxon>
        <taxon>asterids</taxon>
        <taxon>campanulids</taxon>
        <taxon>Asterales</taxon>
        <taxon>Asteraceae</taxon>
        <taxon>Carduoideae</taxon>
        <taxon>Cardueae</taxon>
        <taxon>Arctiinae</taxon>
        <taxon>Arctium</taxon>
    </lineage>
</organism>
<gene>
    <name evidence="1" type="ORF">L6452_04409</name>
</gene>